<dbReference type="OrthoDB" id="5976022at2759"/>
<reference evidence="5" key="1">
    <citation type="journal article" date="2011" name="Proc. Natl. Acad. Sci. U.S.A.">
        <title>Obligate biotrophy features unraveled by the genomic analysis of rust fungi.</title>
        <authorList>
            <person name="Duplessis S."/>
            <person name="Cuomo C.A."/>
            <person name="Lin Y.-C."/>
            <person name="Aerts A."/>
            <person name="Tisserant E."/>
            <person name="Veneault-Fourrey C."/>
            <person name="Joly D.L."/>
            <person name="Hacquard S."/>
            <person name="Amselem J."/>
            <person name="Cantarel B.L."/>
            <person name="Chiu R."/>
            <person name="Coutinho P.M."/>
            <person name="Feau N."/>
            <person name="Field M."/>
            <person name="Frey P."/>
            <person name="Gelhaye E."/>
            <person name="Goldberg J."/>
            <person name="Grabherr M.G."/>
            <person name="Kodira C.D."/>
            <person name="Kohler A."/>
            <person name="Kuees U."/>
            <person name="Lindquist E.A."/>
            <person name="Lucas S.M."/>
            <person name="Mago R."/>
            <person name="Mauceli E."/>
            <person name="Morin E."/>
            <person name="Murat C."/>
            <person name="Pangilinan J.L."/>
            <person name="Park R."/>
            <person name="Pearson M."/>
            <person name="Quesneville H."/>
            <person name="Rouhier N."/>
            <person name="Sakthikumar S."/>
            <person name="Salamov A.A."/>
            <person name="Schmutz J."/>
            <person name="Selles B."/>
            <person name="Shapiro H."/>
            <person name="Tanguay P."/>
            <person name="Tuskan G.A."/>
            <person name="Henrissat B."/>
            <person name="Van de Peer Y."/>
            <person name="Rouze P."/>
            <person name="Ellis J.G."/>
            <person name="Dodds P.N."/>
            <person name="Schein J.E."/>
            <person name="Zhong S."/>
            <person name="Hamelin R.C."/>
            <person name="Grigoriev I.V."/>
            <person name="Szabo L.J."/>
            <person name="Martin F."/>
        </authorList>
    </citation>
    <scope>NUCLEOTIDE SEQUENCE [LARGE SCALE GENOMIC DNA]</scope>
    <source>
        <strain evidence="5">98AG31 / pathotype 3-4-7</strain>
    </source>
</reference>
<dbReference type="SMART" id="SM00173">
    <property type="entry name" value="RAS"/>
    <property type="match status" value="1"/>
</dbReference>
<evidence type="ECO:0000256" key="3">
    <source>
        <dbReference type="ARBA" id="ARBA00023134"/>
    </source>
</evidence>
<keyword evidence="2" id="KW-0547">Nucleotide-binding</keyword>
<dbReference type="Proteomes" id="UP000001072">
    <property type="component" value="Unassembled WGS sequence"/>
</dbReference>
<dbReference type="GO" id="GO:0005886">
    <property type="term" value="C:plasma membrane"/>
    <property type="evidence" value="ECO:0007669"/>
    <property type="project" value="UniProtKB-SubCell"/>
</dbReference>
<keyword evidence="3" id="KW-0342">GTP-binding</keyword>
<comment type="subcellular location">
    <subcellularLocation>
        <location evidence="1">Cell membrane</location>
        <topology evidence="1">Lipid-anchor</topology>
        <orientation evidence="1">Cytoplasmic side</orientation>
    </subcellularLocation>
</comment>
<dbReference type="EMBL" id="GL883154">
    <property type="protein sequence ID" value="EGF99845.1"/>
    <property type="molecule type" value="Genomic_DNA"/>
</dbReference>
<dbReference type="PANTHER" id="PTHR24070">
    <property type="entry name" value="RAS, DI-RAS, AND RHEB FAMILY MEMBERS OF SMALL GTPASE SUPERFAMILY"/>
    <property type="match status" value="1"/>
</dbReference>
<sequence length="131" mass="14579">MPIALLTLQAKKNNLKGIGVGKSALTIQFIQSHFVDKYDPTVKALIAFQSSDSYCQQCVIYEEVALLDVLDTTGQEEYSVVREQYMRTCGFSTTTIQRGQMSQPVEQRTGQLPIPVCCAAFRGIARCSMFL</sequence>
<dbReference type="GO" id="GO:0003924">
    <property type="term" value="F:GTPase activity"/>
    <property type="evidence" value="ECO:0007669"/>
    <property type="project" value="InterPro"/>
</dbReference>
<dbReference type="PRINTS" id="PR00449">
    <property type="entry name" value="RASTRNSFRMNG"/>
</dbReference>
<dbReference type="InterPro" id="IPR001806">
    <property type="entry name" value="Small_GTPase"/>
</dbReference>
<dbReference type="eggNOG" id="KOG0395">
    <property type="taxonomic scope" value="Eukaryota"/>
</dbReference>
<organism evidence="5">
    <name type="scientific">Melampsora larici-populina (strain 98AG31 / pathotype 3-4-7)</name>
    <name type="common">Poplar leaf rust fungus</name>
    <dbReference type="NCBI Taxonomy" id="747676"/>
    <lineage>
        <taxon>Eukaryota</taxon>
        <taxon>Fungi</taxon>
        <taxon>Dikarya</taxon>
        <taxon>Basidiomycota</taxon>
        <taxon>Pucciniomycotina</taxon>
        <taxon>Pucciniomycetes</taxon>
        <taxon>Pucciniales</taxon>
        <taxon>Melampsoraceae</taxon>
        <taxon>Melampsora</taxon>
    </lineage>
</organism>
<dbReference type="HOGENOM" id="CLU_1928088_0_0_1"/>
<dbReference type="InterPro" id="IPR020849">
    <property type="entry name" value="Small_GTPase_Ras-type"/>
</dbReference>
<evidence type="ECO:0000256" key="2">
    <source>
        <dbReference type="ARBA" id="ARBA00022741"/>
    </source>
</evidence>
<keyword evidence="5" id="KW-1185">Reference proteome</keyword>
<dbReference type="SUPFAM" id="SSF52540">
    <property type="entry name" value="P-loop containing nucleoside triphosphate hydrolases"/>
    <property type="match status" value="1"/>
</dbReference>
<dbReference type="GO" id="GO:0007165">
    <property type="term" value="P:signal transduction"/>
    <property type="evidence" value="ECO:0007669"/>
    <property type="project" value="InterPro"/>
</dbReference>
<dbReference type="RefSeq" id="XP_007416913.1">
    <property type="nucleotide sequence ID" value="XM_007416851.1"/>
</dbReference>
<protein>
    <submittedName>
        <fullName evidence="4">Uncharacterized protein</fullName>
    </submittedName>
</protein>
<dbReference type="InterPro" id="IPR027417">
    <property type="entry name" value="P-loop_NTPase"/>
</dbReference>
<dbReference type="PROSITE" id="PS51421">
    <property type="entry name" value="RAS"/>
    <property type="match status" value="1"/>
</dbReference>
<dbReference type="GeneID" id="18936767"/>
<dbReference type="GO" id="GO:0005525">
    <property type="term" value="F:GTP binding"/>
    <property type="evidence" value="ECO:0007669"/>
    <property type="project" value="UniProtKB-KW"/>
</dbReference>
<dbReference type="VEuPathDB" id="FungiDB:MELLADRAFT_94048"/>
<dbReference type="InParanoid" id="F4S681"/>
<evidence type="ECO:0000313" key="4">
    <source>
        <dbReference type="EMBL" id="EGF99845.1"/>
    </source>
</evidence>
<dbReference type="Pfam" id="PF00071">
    <property type="entry name" value="Ras"/>
    <property type="match status" value="1"/>
</dbReference>
<dbReference type="Gene3D" id="3.40.50.300">
    <property type="entry name" value="P-loop containing nucleotide triphosphate hydrolases"/>
    <property type="match status" value="1"/>
</dbReference>
<name>F4S681_MELLP</name>
<dbReference type="KEGG" id="mlr:MELLADRAFT_94048"/>
<dbReference type="STRING" id="747676.F4S681"/>
<accession>F4S681</accession>
<gene>
    <name evidence="4" type="ORF">MELLADRAFT_94048</name>
</gene>
<dbReference type="AlphaFoldDB" id="F4S681"/>
<proteinExistence type="predicted"/>
<evidence type="ECO:0000313" key="5">
    <source>
        <dbReference type="Proteomes" id="UP000001072"/>
    </source>
</evidence>
<evidence type="ECO:0000256" key="1">
    <source>
        <dbReference type="ARBA" id="ARBA00004342"/>
    </source>
</evidence>